<feature type="transmembrane region" description="Helical" evidence="13">
    <location>
        <begin position="26"/>
        <end position="54"/>
    </location>
</feature>
<keyword evidence="4" id="KW-1003">Cell membrane</keyword>
<reference evidence="15 16" key="1">
    <citation type="journal article" date="2012" name="BMC Genomics">
        <title>Comparative genomics of bacteria in the genus Providencia isolated from wild Drosophila melanogaster.</title>
        <authorList>
            <person name="Galac M.R."/>
            <person name="Lazzaro B.P."/>
        </authorList>
    </citation>
    <scope>NUCLEOTIDE SEQUENCE [LARGE SCALE GENOMIC DNA]</scope>
    <source>
        <strain evidence="15 16">DSM 19968</strain>
    </source>
</reference>
<comment type="subcellular location">
    <subcellularLocation>
        <location evidence="1">Cell inner membrane</location>
        <topology evidence="1">Multi-pass membrane protein</topology>
    </subcellularLocation>
    <subcellularLocation>
        <location evidence="13">Cell membrane</location>
        <topology evidence="13">Multi-pass membrane protein</topology>
    </subcellularLocation>
</comment>
<dbReference type="PROSITE" id="PS50928">
    <property type="entry name" value="ABC_TM1"/>
    <property type="match status" value="1"/>
</dbReference>
<keyword evidence="8 13" id="KW-1133">Transmembrane helix</keyword>
<evidence type="ECO:0000256" key="11">
    <source>
        <dbReference type="ARBA" id="ARBA00062718"/>
    </source>
</evidence>
<evidence type="ECO:0000313" key="15">
    <source>
        <dbReference type="EMBL" id="EKT57162.1"/>
    </source>
</evidence>
<feature type="domain" description="ABC transmembrane type-1" evidence="14">
    <location>
        <begin position="26"/>
        <end position="216"/>
    </location>
</feature>
<dbReference type="NCBIfam" id="TIGR01726">
    <property type="entry name" value="HEQRo_perm_3TM"/>
    <property type="match status" value="1"/>
</dbReference>
<protein>
    <recommendedName>
        <fullName evidence="12">Glutamate/aspartate import permease protein GltK</fullName>
    </recommendedName>
</protein>
<dbReference type="InterPro" id="IPR010065">
    <property type="entry name" value="AA_ABC_transptr_permease_3TM"/>
</dbReference>
<evidence type="ECO:0000256" key="1">
    <source>
        <dbReference type="ARBA" id="ARBA00004429"/>
    </source>
</evidence>
<evidence type="ECO:0000256" key="6">
    <source>
        <dbReference type="ARBA" id="ARBA00022692"/>
    </source>
</evidence>
<feature type="transmembrane region" description="Helical" evidence="13">
    <location>
        <begin position="61"/>
        <end position="83"/>
    </location>
</feature>
<keyword evidence="16" id="KW-1185">Reference proteome</keyword>
<evidence type="ECO:0000256" key="8">
    <source>
        <dbReference type="ARBA" id="ARBA00022989"/>
    </source>
</evidence>
<comment type="similarity">
    <text evidence="2">Belongs to the binding-protein-dependent transport system permease family. HisMQ subfamily.</text>
</comment>
<keyword evidence="7" id="KW-0029">Amino-acid transport</keyword>
<dbReference type="InterPro" id="IPR043429">
    <property type="entry name" value="ArtM/GltK/GlnP/TcyL/YhdX-like"/>
</dbReference>
<comment type="caution">
    <text evidence="15">The sequence shown here is derived from an EMBL/GenBank/DDBJ whole genome shotgun (WGS) entry which is preliminary data.</text>
</comment>
<dbReference type="GO" id="GO:0022857">
    <property type="term" value="F:transmembrane transporter activity"/>
    <property type="evidence" value="ECO:0007669"/>
    <property type="project" value="InterPro"/>
</dbReference>
<organism evidence="15 16">
    <name type="scientific">Providencia burhodogranariea DSM 19968</name>
    <dbReference type="NCBI Taxonomy" id="1141662"/>
    <lineage>
        <taxon>Bacteria</taxon>
        <taxon>Pseudomonadati</taxon>
        <taxon>Pseudomonadota</taxon>
        <taxon>Gammaproteobacteria</taxon>
        <taxon>Enterobacterales</taxon>
        <taxon>Morganellaceae</taxon>
        <taxon>Providencia</taxon>
    </lineage>
</organism>
<comment type="subunit">
    <text evidence="11">The complex is composed of two ATP-binding proteins (GltL), two transmembrane proteins (GltJ and GltK) and a solute-binding protein (GltI).</text>
</comment>
<keyword evidence="5" id="KW-0997">Cell inner membrane</keyword>
<evidence type="ECO:0000256" key="10">
    <source>
        <dbReference type="ARBA" id="ARBA00060298"/>
    </source>
</evidence>
<dbReference type="Proteomes" id="UP000009336">
    <property type="component" value="Unassembled WGS sequence"/>
</dbReference>
<dbReference type="AlphaFoldDB" id="K8WI44"/>
<dbReference type="STRING" id="1141662.OOA_14890"/>
<comment type="function">
    <text evidence="10">Part of the ABC transporter complex GltIJKL involved in glutamate and aspartate uptake. Probably responsible for the translocation of the substrate across the membrane.</text>
</comment>
<dbReference type="SUPFAM" id="SSF161098">
    <property type="entry name" value="MetI-like"/>
    <property type="match status" value="1"/>
</dbReference>
<evidence type="ECO:0000256" key="5">
    <source>
        <dbReference type="ARBA" id="ARBA00022519"/>
    </source>
</evidence>
<gene>
    <name evidence="15" type="ORF">OOA_14890</name>
</gene>
<evidence type="ECO:0000256" key="3">
    <source>
        <dbReference type="ARBA" id="ARBA00022448"/>
    </source>
</evidence>
<name>K8WI44_9GAMM</name>
<dbReference type="EMBL" id="AKKL01000040">
    <property type="protein sequence ID" value="EKT57162.1"/>
    <property type="molecule type" value="Genomic_DNA"/>
</dbReference>
<dbReference type="HOGENOM" id="CLU_019602_1_0_6"/>
<feature type="transmembrane region" description="Helical" evidence="13">
    <location>
        <begin position="197"/>
        <end position="220"/>
    </location>
</feature>
<dbReference type="eggNOG" id="COG0765">
    <property type="taxonomic scope" value="Bacteria"/>
</dbReference>
<evidence type="ECO:0000256" key="9">
    <source>
        <dbReference type="ARBA" id="ARBA00023136"/>
    </source>
</evidence>
<evidence type="ECO:0000259" key="14">
    <source>
        <dbReference type="PROSITE" id="PS50928"/>
    </source>
</evidence>
<evidence type="ECO:0000256" key="12">
    <source>
        <dbReference type="ARBA" id="ARBA00073645"/>
    </source>
</evidence>
<dbReference type="PATRIC" id="fig|1141662.3.peg.3023"/>
<dbReference type="Gene3D" id="1.10.3720.10">
    <property type="entry name" value="MetI-like"/>
    <property type="match status" value="1"/>
</dbReference>
<dbReference type="RefSeq" id="WP_008912963.1">
    <property type="nucleotide sequence ID" value="NZ_KB233224.1"/>
</dbReference>
<keyword evidence="3 13" id="KW-0813">Transport</keyword>
<accession>K8WI44</accession>
<evidence type="ECO:0000256" key="13">
    <source>
        <dbReference type="RuleBase" id="RU363032"/>
    </source>
</evidence>
<dbReference type="GO" id="GO:0043190">
    <property type="term" value="C:ATP-binding cassette (ABC) transporter complex"/>
    <property type="evidence" value="ECO:0007669"/>
    <property type="project" value="InterPro"/>
</dbReference>
<evidence type="ECO:0000256" key="4">
    <source>
        <dbReference type="ARBA" id="ARBA00022475"/>
    </source>
</evidence>
<dbReference type="InterPro" id="IPR000515">
    <property type="entry name" value="MetI-like"/>
</dbReference>
<keyword evidence="6 13" id="KW-0812">Transmembrane</keyword>
<evidence type="ECO:0000313" key="16">
    <source>
        <dbReference type="Proteomes" id="UP000009336"/>
    </source>
</evidence>
<feature type="transmembrane region" description="Helical" evidence="13">
    <location>
        <begin position="95"/>
        <end position="115"/>
    </location>
</feature>
<dbReference type="FunFam" id="1.10.3720.10:FF:000006">
    <property type="entry name" value="Glutamate/aspartate ABC transporter, permease protein GltK"/>
    <property type="match status" value="1"/>
</dbReference>
<keyword evidence="9 13" id="KW-0472">Membrane</keyword>
<evidence type="ECO:0000256" key="7">
    <source>
        <dbReference type="ARBA" id="ARBA00022970"/>
    </source>
</evidence>
<evidence type="ECO:0000256" key="2">
    <source>
        <dbReference type="ARBA" id="ARBA00010072"/>
    </source>
</evidence>
<dbReference type="GO" id="GO:0006865">
    <property type="term" value="P:amino acid transport"/>
    <property type="evidence" value="ECO:0007669"/>
    <property type="project" value="UniProtKB-KW"/>
</dbReference>
<dbReference type="PANTHER" id="PTHR30614">
    <property type="entry name" value="MEMBRANE COMPONENT OF AMINO ACID ABC TRANSPORTER"/>
    <property type="match status" value="1"/>
</dbReference>
<sequence>MDFSVIEQNWQYLLFGAFPDGPIEGAALTLIISLIAGAASIVLGTLAGVALAMLRGFWMNLFAAVLGFFRAIPVIMLIFWTYFFLPAVLGMEIPGITSVICALALITSAYLAHAVKAGILAIGKGQWQAGLSLGFSRWQVLWQIVLPQALRMMVPSFINQWVALIKDTSLAYIVGVAELSFLATQVNNREMIYPLEVFLFVAFVYFVMCMTLEIVANLVAKRLSSDHAIKKSSAKKRSLLFWRKQKMMISPR</sequence>
<dbReference type="Pfam" id="PF00528">
    <property type="entry name" value="BPD_transp_1"/>
    <property type="match status" value="1"/>
</dbReference>
<dbReference type="OrthoDB" id="9809799at2"/>
<dbReference type="CDD" id="cd06261">
    <property type="entry name" value="TM_PBP2"/>
    <property type="match status" value="1"/>
</dbReference>
<dbReference type="PANTHER" id="PTHR30614:SF21">
    <property type="entry name" value="AMINO ACID ABC TRANSPORTER PERMEASE"/>
    <property type="match status" value="1"/>
</dbReference>
<proteinExistence type="inferred from homology"/>
<dbReference type="InterPro" id="IPR035906">
    <property type="entry name" value="MetI-like_sf"/>
</dbReference>